<dbReference type="AlphaFoldDB" id="A0A840E3D0"/>
<evidence type="ECO:0000259" key="6">
    <source>
        <dbReference type="Pfam" id="PF06271"/>
    </source>
</evidence>
<feature type="transmembrane region" description="Helical" evidence="5">
    <location>
        <begin position="98"/>
        <end position="117"/>
    </location>
</feature>
<sequence length="141" mass="16048">MGVFGRYILYLLDCVVMLGILALVFLLFRGELPFGHDPERWLEVLLDGGSVYVTTLLGATLYWFIIDYHPTVAGYRRSRVAMLADGRRPDNGTRLLRSFIKAFTLFGGEVLLLFALFSDGHRFLHDYIAQTERIKLADSVD</sequence>
<name>A0A840E3D0_9BACT</name>
<comment type="caution">
    <text evidence="7">The sequence shown here is derived from an EMBL/GenBank/DDBJ whole genome shotgun (WGS) entry which is preliminary data.</text>
</comment>
<protein>
    <submittedName>
        <fullName evidence="7">Putative RDD family membrane protein YckC</fullName>
    </submittedName>
</protein>
<proteinExistence type="predicted"/>
<evidence type="ECO:0000256" key="5">
    <source>
        <dbReference type="SAM" id="Phobius"/>
    </source>
</evidence>
<dbReference type="InterPro" id="IPR010432">
    <property type="entry name" value="RDD"/>
</dbReference>
<organism evidence="7 8">
    <name type="scientific">Neolewinella aquimaris</name>
    <dbReference type="NCBI Taxonomy" id="1835722"/>
    <lineage>
        <taxon>Bacteria</taxon>
        <taxon>Pseudomonadati</taxon>
        <taxon>Bacteroidota</taxon>
        <taxon>Saprospiria</taxon>
        <taxon>Saprospirales</taxon>
        <taxon>Lewinellaceae</taxon>
        <taxon>Neolewinella</taxon>
    </lineage>
</organism>
<evidence type="ECO:0000313" key="8">
    <source>
        <dbReference type="Proteomes" id="UP000576209"/>
    </source>
</evidence>
<keyword evidence="2 5" id="KW-0812">Transmembrane</keyword>
<keyword evidence="8" id="KW-1185">Reference proteome</keyword>
<evidence type="ECO:0000256" key="3">
    <source>
        <dbReference type="ARBA" id="ARBA00022989"/>
    </source>
</evidence>
<feature type="domain" description="RDD" evidence="6">
    <location>
        <begin position="3"/>
        <end position="129"/>
    </location>
</feature>
<evidence type="ECO:0000256" key="4">
    <source>
        <dbReference type="ARBA" id="ARBA00023136"/>
    </source>
</evidence>
<feature type="transmembrane region" description="Helical" evidence="5">
    <location>
        <begin position="7"/>
        <end position="29"/>
    </location>
</feature>
<evidence type="ECO:0000256" key="1">
    <source>
        <dbReference type="ARBA" id="ARBA00004141"/>
    </source>
</evidence>
<gene>
    <name evidence="7" type="ORF">GGR28_000158</name>
</gene>
<dbReference type="GO" id="GO:0016020">
    <property type="term" value="C:membrane"/>
    <property type="evidence" value="ECO:0007669"/>
    <property type="project" value="UniProtKB-SubCell"/>
</dbReference>
<dbReference type="Proteomes" id="UP000576209">
    <property type="component" value="Unassembled WGS sequence"/>
</dbReference>
<evidence type="ECO:0000313" key="7">
    <source>
        <dbReference type="EMBL" id="MBB4077557.1"/>
    </source>
</evidence>
<reference evidence="7 8" key="1">
    <citation type="submission" date="2020-08" db="EMBL/GenBank/DDBJ databases">
        <title>Genomic Encyclopedia of Type Strains, Phase IV (KMG-IV): sequencing the most valuable type-strain genomes for metagenomic binning, comparative biology and taxonomic classification.</title>
        <authorList>
            <person name="Goeker M."/>
        </authorList>
    </citation>
    <scope>NUCLEOTIDE SEQUENCE [LARGE SCALE GENOMIC DNA]</scope>
    <source>
        <strain evidence="7 8">DSM 105137</strain>
    </source>
</reference>
<feature type="transmembrane region" description="Helical" evidence="5">
    <location>
        <begin position="49"/>
        <end position="69"/>
    </location>
</feature>
<comment type="subcellular location">
    <subcellularLocation>
        <location evidence="1">Membrane</location>
        <topology evidence="1">Multi-pass membrane protein</topology>
    </subcellularLocation>
</comment>
<keyword evidence="4 5" id="KW-0472">Membrane</keyword>
<keyword evidence="3 5" id="KW-1133">Transmembrane helix</keyword>
<dbReference type="EMBL" id="JACIFF010000001">
    <property type="protein sequence ID" value="MBB4077557.1"/>
    <property type="molecule type" value="Genomic_DNA"/>
</dbReference>
<dbReference type="Pfam" id="PF06271">
    <property type="entry name" value="RDD"/>
    <property type="match status" value="1"/>
</dbReference>
<accession>A0A840E3D0</accession>
<dbReference type="RefSeq" id="WP_183493817.1">
    <property type="nucleotide sequence ID" value="NZ_JACIFF010000001.1"/>
</dbReference>
<evidence type="ECO:0000256" key="2">
    <source>
        <dbReference type="ARBA" id="ARBA00022692"/>
    </source>
</evidence>